<evidence type="ECO:0000256" key="1">
    <source>
        <dbReference type="SAM" id="Phobius"/>
    </source>
</evidence>
<keyword evidence="1" id="KW-0812">Transmembrane</keyword>
<dbReference type="AlphaFoldDB" id="A0A816LXS6"/>
<dbReference type="Proteomes" id="UP000663887">
    <property type="component" value="Unassembled WGS sequence"/>
</dbReference>
<dbReference type="EMBL" id="CAJNRG010000006">
    <property type="protein sequence ID" value="CAF1936880.1"/>
    <property type="molecule type" value="Genomic_DNA"/>
</dbReference>
<feature type="non-terminal residue" evidence="2">
    <location>
        <position position="1"/>
    </location>
</feature>
<feature type="transmembrane region" description="Helical" evidence="1">
    <location>
        <begin position="7"/>
        <end position="26"/>
    </location>
</feature>
<organism evidence="2 3">
    <name type="scientific">Rotaria magnacalcarata</name>
    <dbReference type="NCBI Taxonomy" id="392030"/>
    <lineage>
        <taxon>Eukaryota</taxon>
        <taxon>Metazoa</taxon>
        <taxon>Spiralia</taxon>
        <taxon>Gnathifera</taxon>
        <taxon>Rotifera</taxon>
        <taxon>Eurotatoria</taxon>
        <taxon>Bdelloidea</taxon>
        <taxon>Philodinida</taxon>
        <taxon>Philodinidae</taxon>
        <taxon>Rotaria</taxon>
    </lineage>
</organism>
<protein>
    <submittedName>
        <fullName evidence="2">Uncharacterized protein</fullName>
    </submittedName>
</protein>
<accession>A0A816LXS6</accession>
<reference evidence="2" key="1">
    <citation type="submission" date="2021-02" db="EMBL/GenBank/DDBJ databases">
        <authorList>
            <person name="Nowell W R."/>
        </authorList>
    </citation>
    <scope>NUCLEOTIDE SEQUENCE</scope>
</reference>
<keyword evidence="1" id="KW-0472">Membrane</keyword>
<name>A0A816LXS6_9BILA</name>
<feature type="transmembrane region" description="Helical" evidence="1">
    <location>
        <begin position="164"/>
        <end position="181"/>
    </location>
</feature>
<comment type="caution">
    <text evidence="2">The sequence shown here is derived from an EMBL/GenBank/DDBJ whole genome shotgun (WGS) entry which is preliminary data.</text>
</comment>
<evidence type="ECO:0000313" key="3">
    <source>
        <dbReference type="Proteomes" id="UP000663887"/>
    </source>
</evidence>
<proteinExistence type="predicted"/>
<evidence type="ECO:0000313" key="2">
    <source>
        <dbReference type="EMBL" id="CAF1936880.1"/>
    </source>
</evidence>
<sequence length="185" mass="21262">ILNGMDLYYLNLLFSLFLMLFDYSSIINAYDFQCLTCDNFIDGPGCGEFTKQIPVRTCRTFCYFAIIYNRSLLSSSVSKRQVLPMKLIRAIRDCSPYDDMSIEGNILLESKVGSLSSSSLSLTSSSSPRHIDIITIKRCNSEQCNNEFYLESNDFLYSLGSSDRRISCSLLFFLFMIIFYFKSMF</sequence>
<keyword evidence="1" id="KW-1133">Transmembrane helix</keyword>
<gene>
    <name evidence="2" type="ORF">XDN619_LOCUS113</name>
</gene>